<name>A0A3N0XEZ6_ANAGA</name>
<proteinExistence type="predicted"/>
<evidence type="ECO:0000313" key="1">
    <source>
        <dbReference type="EMBL" id="ROI15625.1"/>
    </source>
</evidence>
<keyword evidence="2" id="KW-1185">Reference proteome</keyword>
<organism evidence="1 2">
    <name type="scientific">Anabarilius grahami</name>
    <name type="common">Kanglang fish</name>
    <name type="synonym">Barilius grahami</name>
    <dbReference type="NCBI Taxonomy" id="495550"/>
    <lineage>
        <taxon>Eukaryota</taxon>
        <taxon>Metazoa</taxon>
        <taxon>Chordata</taxon>
        <taxon>Craniata</taxon>
        <taxon>Vertebrata</taxon>
        <taxon>Euteleostomi</taxon>
        <taxon>Actinopterygii</taxon>
        <taxon>Neopterygii</taxon>
        <taxon>Teleostei</taxon>
        <taxon>Ostariophysi</taxon>
        <taxon>Cypriniformes</taxon>
        <taxon>Xenocyprididae</taxon>
        <taxon>Xenocypridinae</taxon>
        <taxon>Xenocypridinae incertae sedis</taxon>
        <taxon>Anabarilius</taxon>
    </lineage>
</organism>
<sequence length="93" mass="10704">MHPPCALLLSPQDFTQQSKRHYVMKVRTQRKTAGFNQYFLLLLLPGLSGVMLRARALTCVDGVDLTLMQQALVEQRNFFKERETKDEYASSLL</sequence>
<dbReference type="EMBL" id="RJVU01079414">
    <property type="protein sequence ID" value="ROI15625.1"/>
    <property type="molecule type" value="Genomic_DNA"/>
</dbReference>
<evidence type="ECO:0000313" key="2">
    <source>
        <dbReference type="Proteomes" id="UP000281406"/>
    </source>
</evidence>
<accession>A0A3N0XEZ6</accession>
<dbReference type="GO" id="GO:1990879">
    <property type="term" value="C:CST complex"/>
    <property type="evidence" value="ECO:0007669"/>
    <property type="project" value="InterPro"/>
</dbReference>
<gene>
    <name evidence="1" type="ORF">DPX16_22734</name>
</gene>
<dbReference type="InterPro" id="IPR012340">
    <property type="entry name" value="NA-bd_OB-fold"/>
</dbReference>
<dbReference type="AlphaFoldDB" id="A0A3N0XEZ6"/>
<reference evidence="1 2" key="1">
    <citation type="submission" date="2018-10" db="EMBL/GenBank/DDBJ databases">
        <title>Genome assembly for a Yunnan-Guizhou Plateau 3E fish, Anabarilius grahami (Regan), and its evolutionary and genetic applications.</title>
        <authorList>
            <person name="Jiang W."/>
        </authorList>
    </citation>
    <scope>NUCLEOTIDE SEQUENCE [LARGE SCALE GENOMIC DNA]</scope>
    <source>
        <strain evidence="1">AG-KIZ</strain>
        <tissue evidence="1">Muscle</tissue>
    </source>
</reference>
<dbReference type="GO" id="GO:0003697">
    <property type="term" value="F:single-stranded DNA binding"/>
    <property type="evidence" value="ECO:0007669"/>
    <property type="project" value="InterPro"/>
</dbReference>
<dbReference type="Gene3D" id="2.40.50.140">
    <property type="entry name" value="Nucleic acid-binding proteins"/>
    <property type="match status" value="1"/>
</dbReference>
<protein>
    <submittedName>
        <fullName evidence="1">Uncharacterized protein</fullName>
    </submittedName>
</protein>
<dbReference type="Pfam" id="PF15490">
    <property type="entry name" value="Ten1_2"/>
    <property type="match status" value="1"/>
</dbReference>
<comment type="caution">
    <text evidence="1">The sequence shown here is derived from an EMBL/GenBank/DDBJ whole genome shotgun (WGS) entry which is preliminary data.</text>
</comment>
<dbReference type="Proteomes" id="UP000281406">
    <property type="component" value="Unassembled WGS sequence"/>
</dbReference>
<dbReference type="InterPro" id="IPR029146">
    <property type="entry name" value="Ten1_animal_plant"/>
</dbReference>
<dbReference type="OrthoDB" id="342190at2759"/>